<reference evidence="2 3" key="1">
    <citation type="submission" date="2024-06" db="EMBL/GenBank/DDBJ databases">
        <title>Complete genome of Phlyctema vagabunda strain 19-DSS-EL-015.</title>
        <authorList>
            <person name="Fiorenzani C."/>
        </authorList>
    </citation>
    <scope>NUCLEOTIDE SEQUENCE [LARGE SCALE GENOMIC DNA]</scope>
    <source>
        <strain evidence="2 3">19-DSS-EL-015</strain>
    </source>
</reference>
<evidence type="ECO:0000313" key="3">
    <source>
        <dbReference type="Proteomes" id="UP001629113"/>
    </source>
</evidence>
<feature type="region of interest" description="Disordered" evidence="1">
    <location>
        <begin position="627"/>
        <end position="671"/>
    </location>
</feature>
<feature type="region of interest" description="Disordered" evidence="1">
    <location>
        <begin position="362"/>
        <end position="431"/>
    </location>
</feature>
<feature type="compositionally biased region" description="Polar residues" evidence="1">
    <location>
        <begin position="270"/>
        <end position="290"/>
    </location>
</feature>
<dbReference type="PANTHER" id="PTHR38166">
    <property type="entry name" value="C2H2-TYPE DOMAIN-CONTAINING PROTEIN-RELATED"/>
    <property type="match status" value="1"/>
</dbReference>
<dbReference type="Proteomes" id="UP001629113">
    <property type="component" value="Unassembled WGS sequence"/>
</dbReference>
<gene>
    <name evidence="2" type="ORF">PVAG01_00814</name>
</gene>
<feature type="region of interest" description="Disordered" evidence="1">
    <location>
        <begin position="700"/>
        <end position="728"/>
    </location>
</feature>
<keyword evidence="3" id="KW-1185">Reference proteome</keyword>
<feature type="compositionally biased region" description="Polar residues" evidence="1">
    <location>
        <begin position="366"/>
        <end position="376"/>
    </location>
</feature>
<proteinExistence type="predicted"/>
<accession>A0ABR4PVD1</accession>
<dbReference type="PANTHER" id="PTHR38166:SF1">
    <property type="entry name" value="C2H2-TYPE DOMAIN-CONTAINING PROTEIN"/>
    <property type="match status" value="1"/>
</dbReference>
<protein>
    <recommendedName>
        <fullName evidence="4">C2H2-type domain-containing protein</fullName>
    </recommendedName>
</protein>
<dbReference type="EMBL" id="JBFCZG010000001">
    <property type="protein sequence ID" value="KAL3427305.1"/>
    <property type="molecule type" value="Genomic_DNA"/>
</dbReference>
<feature type="compositionally biased region" description="Basic and acidic residues" evidence="1">
    <location>
        <begin position="658"/>
        <end position="668"/>
    </location>
</feature>
<feature type="compositionally biased region" description="Basic and acidic residues" evidence="1">
    <location>
        <begin position="226"/>
        <end position="244"/>
    </location>
</feature>
<feature type="region of interest" description="Disordered" evidence="1">
    <location>
        <begin position="205"/>
        <end position="301"/>
    </location>
</feature>
<sequence length="820" mass="91650">MEPAKWWDEDLDLRGLSSINGLFNFHTSFRYPRVLGEDTWNEPWNGPWNKTTPIDPSTKIEYGLLPDLIDDNTPASSESASSTFSTLDSGCSSFEYSETPWDLPEDLHPTLEIDLDDFPSVPLEPLDCEGPAPTSKRSTRSKRFFCTVASCRYAASNLLSPGFSVAKRKHHYESMHPELLLRCKYDNCKSQGFFRPSDLKGHISRCHPSGSASKETGPMLELNPGDEGRNGSLELKDEGGKPTQEDVASAPSSCASSPSQEPVSSTSDSTPNTESPFTTSDGFETDSAWSDSEPDCIDGSDLRGYESYEHFSIENPEIMAQIVQSPGSVLRPAIDPIRQRVVDSIMKEFWVIFNQEWSANIKRRSGNSPPDSTSPSAAEEKGSPGKSSSKRKRDRDEGDQERLPDDNDEKESKRQKLASPAERDEGSQFACPYRKHDPRKYCHLVRKWRPCALTPLKDISRVKGHLYRYHRIFQCQRCKELFEGEKELDSHIVEVEGCAVIELTEPAEGILANGSLEKKLRSRKKTHPGQTEVERWQEMYKTLFPTAKVPSPHFEVVPTTDDIIRSPDSEELANYEAYSRTELPRVFRDALQEAISHEAQPIEERMRSQLVSMIRDCQDRVFSAYRDRRSGETPNSSQNSSLPFTSSFQTESSPARVPESDPIDRLETLYRGPPHQVGYQTIEAVLSMAASATVDPNVGSDSGYASEMSGGNLDGLKEKASTENIRDDSQLQSAVYSPDFQSSRPDSSPQSILLAKDSDQNMSTFGCEDIGSQILPLDGIYDYHSDYSQFLHGSDSFPDPWPGLGDGKFQPDTQGYDCTI</sequence>
<name>A0ABR4PVD1_9HELO</name>
<feature type="compositionally biased region" description="Basic and acidic residues" evidence="1">
    <location>
        <begin position="715"/>
        <end position="728"/>
    </location>
</feature>
<evidence type="ECO:0000256" key="1">
    <source>
        <dbReference type="SAM" id="MobiDB-lite"/>
    </source>
</evidence>
<feature type="compositionally biased region" description="Low complexity" evidence="1">
    <location>
        <begin position="248"/>
        <end position="269"/>
    </location>
</feature>
<comment type="caution">
    <text evidence="2">The sequence shown here is derived from an EMBL/GenBank/DDBJ whole genome shotgun (WGS) entry which is preliminary data.</text>
</comment>
<feature type="compositionally biased region" description="Polar residues" evidence="1">
    <location>
        <begin position="632"/>
        <end position="653"/>
    </location>
</feature>
<evidence type="ECO:0000313" key="2">
    <source>
        <dbReference type="EMBL" id="KAL3427305.1"/>
    </source>
</evidence>
<feature type="compositionally biased region" description="Basic and acidic residues" evidence="1">
    <location>
        <begin position="394"/>
        <end position="414"/>
    </location>
</feature>
<evidence type="ECO:0008006" key="4">
    <source>
        <dbReference type="Google" id="ProtNLM"/>
    </source>
</evidence>
<organism evidence="2 3">
    <name type="scientific">Phlyctema vagabunda</name>
    <dbReference type="NCBI Taxonomy" id="108571"/>
    <lineage>
        <taxon>Eukaryota</taxon>
        <taxon>Fungi</taxon>
        <taxon>Dikarya</taxon>
        <taxon>Ascomycota</taxon>
        <taxon>Pezizomycotina</taxon>
        <taxon>Leotiomycetes</taxon>
        <taxon>Helotiales</taxon>
        <taxon>Dermateaceae</taxon>
        <taxon>Phlyctema</taxon>
    </lineage>
</organism>